<accession>A0A2H0XW88</accession>
<comment type="caution">
    <text evidence="1">The sequence shown here is derived from an EMBL/GenBank/DDBJ whole genome shotgun (WGS) entry which is preliminary data.</text>
</comment>
<organism evidence="1 2">
    <name type="scientific">Candidatus Saganbacteria bacterium CG08_land_8_20_14_0_20_45_16</name>
    <dbReference type="NCBI Taxonomy" id="2014293"/>
    <lineage>
        <taxon>Bacteria</taxon>
        <taxon>Bacillati</taxon>
        <taxon>Saganbacteria</taxon>
    </lineage>
</organism>
<feature type="non-terminal residue" evidence="1">
    <location>
        <position position="1"/>
    </location>
</feature>
<gene>
    <name evidence="1" type="ORF">COT42_06015</name>
</gene>
<dbReference type="Proteomes" id="UP000231343">
    <property type="component" value="Unassembled WGS sequence"/>
</dbReference>
<evidence type="ECO:0000313" key="2">
    <source>
        <dbReference type="Proteomes" id="UP000231343"/>
    </source>
</evidence>
<reference evidence="1 2" key="1">
    <citation type="submission" date="2017-09" db="EMBL/GenBank/DDBJ databases">
        <title>Depth-based differentiation of microbial function through sediment-hosted aquifers and enrichment of novel symbionts in the deep terrestrial subsurface.</title>
        <authorList>
            <person name="Probst A.J."/>
            <person name="Ladd B."/>
            <person name="Jarett J.K."/>
            <person name="Geller-Mcgrath D.E."/>
            <person name="Sieber C.M."/>
            <person name="Emerson J.B."/>
            <person name="Anantharaman K."/>
            <person name="Thomas B.C."/>
            <person name="Malmstrom R."/>
            <person name="Stieglmeier M."/>
            <person name="Klingl A."/>
            <person name="Woyke T."/>
            <person name="Ryan C.M."/>
            <person name="Banfield J.F."/>
        </authorList>
    </citation>
    <scope>NUCLEOTIDE SEQUENCE [LARGE SCALE GENOMIC DNA]</scope>
    <source>
        <strain evidence="1">CG08_land_8_20_14_0_20_45_16</strain>
    </source>
</reference>
<protein>
    <submittedName>
        <fullName evidence="1">Uncharacterized protein</fullName>
    </submittedName>
</protein>
<sequence length="82" mass="8966">LAGTPPTPPKTHEVFYLGTKAGASVFGGGVTKKYVPNFAWGDKDKYKFDEFIKTAKIVMGRRGVEMGGLEIERMQRVFGLAA</sequence>
<name>A0A2H0XW88_UNCSA</name>
<dbReference type="AlphaFoldDB" id="A0A2H0XW88"/>
<evidence type="ECO:0000313" key="1">
    <source>
        <dbReference type="EMBL" id="PIS29207.1"/>
    </source>
</evidence>
<dbReference type="EMBL" id="PEYM01000097">
    <property type="protein sequence ID" value="PIS29207.1"/>
    <property type="molecule type" value="Genomic_DNA"/>
</dbReference>
<proteinExistence type="predicted"/>